<dbReference type="RefSeq" id="XP_064670639.1">
    <property type="nucleotide sequence ID" value="XM_064810406.1"/>
</dbReference>
<accession>A0AAN6TEP3</accession>
<protein>
    <submittedName>
        <fullName evidence="1">Uncharacterized protein</fullName>
    </submittedName>
</protein>
<evidence type="ECO:0000313" key="2">
    <source>
        <dbReference type="Proteomes" id="UP001302812"/>
    </source>
</evidence>
<comment type="caution">
    <text evidence="1">The sequence shown here is derived from an EMBL/GenBank/DDBJ whole genome shotgun (WGS) entry which is preliminary data.</text>
</comment>
<reference evidence="1" key="2">
    <citation type="submission" date="2023-05" db="EMBL/GenBank/DDBJ databases">
        <authorList>
            <consortium name="Lawrence Berkeley National Laboratory"/>
            <person name="Steindorff A."/>
            <person name="Hensen N."/>
            <person name="Bonometti L."/>
            <person name="Westerberg I."/>
            <person name="Brannstrom I.O."/>
            <person name="Guillou S."/>
            <person name="Cros-Aarteil S."/>
            <person name="Calhoun S."/>
            <person name="Haridas S."/>
            <person name="Kuo A."/>
            <person name="Mondo S."/>
            <person name="Pangilinan J."/>
            <person name="Riley R."/>
            <person name="Labutti K."/>
            <person name="Andreopoulos B."/>
            <person name="Lipzen A."/>
            <person name="Chen C."/>
            <person name="Yanf M."/>
            <person name="Daum C."/>
            <person name="Ng V."/>
            <person name="Clum A."/>
            <person name="Ohm R."/>
            <person name="Martin F."/>
            <person name="Silar P."/>
            <person name="Natvig D."/>
            <person name="Lalanne C."/>
            <person name="Gautier V."/>
            <person name="Ament-Velasquez S.L."/>
            <person name="Kruys A."/>
            <person name="Hutchinson M.I."/>
            <person name="Powell A.J."/>
            <person name="Barry K."/>
            <person name="Miller A.N."/>
            <person name="Grigoriev I.V."/>
            <person name="Debuchy R."/>
            <person name="Gladieux P."/>
            <person name="Thoren M.H."/>
            <person name="Johannesson H."/>
        </authorList>
    </citation>
    <scope>NUCLEOTIDE SEQUENCE</scope>
    <source>
        <strain evidence="1">CBS 508.74</strain>
    </source>
</reference>
<name>A0AAN6TEP3_9PEZI</name>
<sequence length="197" mass="22324">MALLRNATLPNGITSTDPRIITAFKAVDSVLCGRGNTMLQRLANVHLMRLFGSLEAIIKSDRHNGRIHREPYYRDAHIAMDIYLSAQETHSNTDELRCKLRRGRKRFSKRWSYLATVSPLFVLVYSDAAELIVKDFKRIHNPTLRLVGTTVLDTCPDRLVGICTRLARAAEAAARTNHSLDMRQFSAAQIRQSFARS</sequence>
<gene>
    <name evidence="1" type="ORF">N656DRAFT_640995</name>
</gene>
<dbReference type="EMBL" id="MU853340">
    <property type="protein sequence ID" value="KAK4113069.1"/>
    <property type="molecule type" value="Genomic_DNA"/>
</dbReference>
<organism evidence="1 2">
    <name type="scientific">Canariomyces notabilis</name>
    <dbReference type="NCBI Taxonomy" id="2074819"/>
    <lineage>
        <taxon>Eukaryota</taxon>
        <taxon>Fungi</taxon>
        <taxon>Dikarya</taxon>
        <taxon>Ascomycota</taxon>
        <taxon>Pezizomycotina</taxon>
        <taxon>Sordariomycetes</taxon>
        <taxon>Sordariomycetidae</taxon>
        <taxon>Sordariales</taxon>
        <taxon>Chaetomiaceae</taxon>
        <taxon>Canariomyces</taxon>
    </lineage>
</organism>
<keyword evidence="2" id="KW-1185">Reference proteome</keyword>
<dbReference type="Proteomes" id="UP001302812">
    <property type="component" value="Unassembled WGS sequence"/>
</dbReference>
<evidence type="ECO:0000313" key="1">
    <source>
        <dbReference type="EMBL" id="KAK4113069.1"/>
    </source>
</evidence>
<proteinExistence type="predicted"/>
<reference evidence="1" key="1">
    <citation type="journal article" date="2023" name="Mol. Phylogenet. Evol.">
        <title>Genome-scale phylogeny and comparative genomics of the fungal order Sordariales.</title>
        <authorList>
            <person name="Hensen N."/>
            <person name="Bonometti L."/>
            <person name="Westerberg I."/>
            <person name="Brannstrom I.O."/>
            <person name="Guillou S."/>
            <person name="Cros-Aarteil S."/>
            <person name="Calhoun S."/>
            <person name="Haridas S."/>
            <person name="Kuo A."/>
            <person name="Mondo S."/>
            <person name="Pangilinan J."/>
            <person name="Riley R."/>
            <person name="LaButti K."/>
            <person name="Andreopoulos B."/>
            <person name="Lipzen A."/>
            <person name="Chen C."/>
            <person name="Yan M."/>
            <person name="Daum C."/>
            <person name="Ng V."/>
            <person name="Clum A."/>
            <person name="Steindorff A."/>
            <person name="Ohm R.A."/>
            <person name="Martin F."/>
            <person name="Silar P."/>
            <person name="Natvig D.O."/>
            <person name="Lalanne C."/>
            <person name="Gautier V."/>
            <person name="Ament-Velasquez S.L."/>
            <person name="Kruys A."/>
            <person name="Hutchinson M.I."/>
            <person name="Powell A.J."/>
            <person name="Barry K."/>
            <person name="Miller A.N."/>
            <person name="Grigoriev I.V."/>
            <person name="Debuchy R."/>
            <person name="Gladieux P."/>
            <person name="Hiltunen Thoren M."/>
            <person name="Johannesson H."/>
        </authorList>
    </citation>
    <scope>NUCLEOTIDE SEQUENCE</scope>
    <source>
        <strain evidence="1">CBS 508.74</strain>
    </source>
</reference>
<dbReference type="GeneID" id="89934531"/>
<dbReference type="AlphaFoldDB" id="A0AAN6TEP3"/>